<accession>A0ABS8WXS2</accession>
<sequence>HESTLKSKIKGRREQHGFRNCSPETTAGSGALVHRWLLRRMVVMGGRRGKNDEGDLGVLRPASSVWTEQWLQLRFTGSLRQRSGGGMAWREEEEEK</sequence>
<gene>
    <name evidence="2" type="ORF">HAX54_004941</name>
</gene>
<comment type="caution">
    <text evidence="2">The sequence shown here is derived from an EMBL/GenBank/DDBJ whole genome shotgun (WGS) entry which is preliminary data.</text>
</comment>
<feature type="non-terminal residue" evidence="2">
    <location>
        <position position="1"/>
    </location>
</feature>
<evidence type="ECO:0000313" key="2">
    <source>
        <dbReference type="EMBL" id="MCE3216112.1"/>
    </source>
</evidence>
<feature type="region of interest" description="Disordered" evidence="1">
    <location>
        <begin position="1"/>
        <end position="25"/>
    </location>
</feature>
<proteinExistence type="predicted"/>
<dbReference type="EMBL" id="JACEIK010012332">
    <property type="protein sequence ID" value="MCE3216112.1"/>
    <property type="molecule type" value="Genomic_DNA"/>
</dbReference>
<keyword evidence="3" id="KW-1185">Reference proteome</keyword>
<reference evidence="2 3" key="1">
    <citation type="journal article" date="2021" name="BMC Genomics">
        <title>Datura genome reveals duplications of psychoactive alkaloid biosynthetic genes and high mutation rate following tissue culture.</title>
        <authorList>
            <person name="Rajewski A."/>
            <person name="Carter-House D."/>
            <person name="Stajich J."/>
            <person name="Litt A."/>
        </authorList>
    </citation>
    <scope>NUCLEOTIDE SEQUENCE [LARGE SCALE GENOMIC DNA]</scope>
    <source>
        <strain evidence="2">AR-01</strain>
    </source>
</reference>
<evidence type="ECO:0000256" key="1">
    <source>
        <dbReference type="SAM" id="MobiDB-lite"/>
    </source>
</evidence>
<name>A0ABS8WXS2_DATST</name>
<dbReference type="Proteomes" id="UP000823775">
    <property type="component" value="Unassembled WGS sequence"/>
</dbReference>
<evidence type="ECO:0000313" key="3">
    <source>
        <dbReference type="Proteomes" id="UP000823775"/>
    </source>
</evidence>
<organism evidence="2 3">
    <name type="scientific">Datura stramonium</name>
    <name type="common">Jimsonweed</name>
    <name type="synonym">Common thornapple</name>
    <dbReference type="NCBI Taxonomy" id="4076"/>
    <lineage>
        <taxon>Eukaryota</taxon>
        <taxon>Viridiplantae</taxon>
        <taxon>Streptophyta</taxon>
        <taxon>Embryophyta</taxon>
        <taxon>Tracheophyta</taxon>
        <taxon>Spermatophyta</taxon>
        <taxon>Magnoliopsida</taxon>
        <taxon>eudicotyledons</taxon>
        <taxon>Gunneridae</taxon>
        <taxon>Pentapetalae</taxon>
        <taxon>asterids</taxon>
        <taxon>lamiids</taxon>
        <taxon>Solanales</taxon>
        <taxon>Solanaceae</taxon>
        <taxon>Solanoideae</taxon>
        <taxon>Datureae</taxon>
        <taxon>Datura</taxon>
    </lineage>
</organism>
<feature type="non-terminal residue" evidence="2">
    <location>
        <position position="96"/>
    </location>
</feature>
<protein>
    <submittedName>
        <fullName evidence="2">Uncharacterized protein</fullName>
    </submittedName>
</protein>